<evidence type="ECO:0000256" key="1">
    <source>
        <dbReference type="ARBA" id="ARBA00001974"/>
    </source>
</evidence>
<feature type="transmembrane region" description="Helical" evidence="10">
    <location>
        <begin position="161"/>
        <end position="182"/>
    </location>
</feature>
<dbReference type="FunFam" id="3.30.390.30:FF:000001">
    <property type="entry name" value="Dihydrolipoyl dehydrogenase"/>
    <property type="match status" value="1"/>
</dbReference>
<dbReference type="Pfam" id="PF02852">
    <property type="entry name" value="Pyr_redox_dim"/>
    <property type="match status" value="1"/>
</dbReference>
<dbReference type="PANTHER" id="PTHR43014:SF2">
    <property type="entry name" value="MERCURIC REDUCTASE"/>
    <property type="match status" value="1"/>
</dbReference>
<accession>A0A2T7UEY3</accession>
<dbReference type="RefSeq" id="WP_053173410.1">
    <property type="nucleotide sequence ID" value="NZ_LFYT02000007.1"/>
</dbReference>
<evidence type="ECO:0000256" key="8">
    <source>
        <dbReference type="ARBA" id="ARBA00023284"/>
    </source>
</evidence>
<dbReference type="OrthoDB" id="178496at2"/>
<dbReference type="Proteomes" id="UP000037507">
    <property type="component" value="Unassembled WGS sequence"/>
</dbReference>
<dbReference type="InterPro" id="IPR023753">
    <property type="entry name" value="FAD/NAD-binding_dom"/>
</dbReference>
<keyword evidence="6 9" id="KW-0560">Oxidoreductase</keyword>
<evidence type="ECO:0000256" key="5">
    <source>
        <dbReference type="ARBA" id="ARBA00022857"/>
    </source>
</evidence>
<dbReference type="Pfam" id="PF09335">
    <property type="entry name" value="VTT_dom"/>
    <property type="match status" value="1"/>
</dbReference>
<feature type="transmembrane region" description="Helical" evidence="10">
    <location>
        <begin position="194"/>
        <end position="214"/>
    </location>
</feature>
<dbReference type="GO" id="GO:0050660">
    <property type="term" value="F:flavin adenine dinucleotide binding"/>
    <property type="evidence" value="ECO:0007669"/>
    <property type="project" value="TreeGrafter"/>
</dbReference>
<dbReference type="EMBL" id="LFYT02000007">
    <property type="protein sequence ID" value="PVE43204.1"/>
    <property type="molecule type" value="Genomic_DNA"/>
</dbReference>
<evidence type="ECO:0000256" key="9">
    <source>
        <dbReference type="RuleBase" id="RU003691"/>
    </source>
</evidence>
<keyword evidence="7" id="KW-1015">Disulfide bond</keyword>
<dbReference type="InterPro" id="IPR012999">
    <property type="entry name" value="Pyr_OxRdtase_I_AS"/>
</dbReference>
<dbReference type="STRING" id="1293045.H663_12365"/>
<dbReference type="GO" id="GO:0003955">
    <property type="term" value="F:NAD(P)H dehydrogenase (quinone) activity"/>
    <property type="evidence" value="ECO:0007669"/>
    <property type="project" value="TreeGrafter"/>
</dbReference>
<dbReference type="PRINTS" id="PR00411">
    <property type="entry name" value="PNDRDTASEI"/>
</dbReference>
<keyword evidence="10" id="KW-0812">Transmembrane</keyword>
<feature type="transmembrane region" description="Helical" evidence="10">
    <location>
        <begin position="134"/>
        <end position="154"/>
    </location>
</feature>
<feature type="transmembrane region" description="Helical" evidence="10">
    <location>
        <begin position="52"/>
        <end position="75"/>
    </location>
</feature>
<evidence type="ECO:0000313" key="14">
    <source>
        <dbReference type="EMBL" id="PVE43204.1"/>
    </source>
</evidence>
<evidence type="ECO:0000313" key="15">
    <source>
        <dbReference type="Proteomes" id="UP000037507"/>
    </source>
</evidence>
<dbReference type="PANTHER" id="PTHR43014">
    <property type="entry name" value="MERCURIC REDUCTASE"/>
    <property type="match status" value="1"/>
</dbReference>
<keyword evidence="10" id="KW-1133">Transmembrane helix</keyword>
<dbReference type="Pfam" id="PF07992">
    <property type="entry name" value="Pyr_redox_2"/>
    <property type="match status" value="1"/>
</dbReference>
<dbReference type="PRINTS" id="PR00368">
    <property type="entry name" value="FADPNR"/>
</dbReference>
<dbReference type="PROSITE" id="PS00076">
    <property type="entry name" value="PYRIDINE_REDOX_1"/>
    <property type="match status" value="1"/>
</dbReference>
<protein>
    <submittedName>
        <fullName evidence="14">Pyridine nucleotide-disulfide oxidoreductase</fullName>
    </submittedName>
</protein>
<evidence type="ECO:0000256" key="4">
    <source>
        <dbReference type="ARBA" id="ARBA00022827"/>
    </source>
</evidence>
<evidence type="ECO:0000256" key="10">
    <source>
        <dbReference type="SAM" id="Phobius"/>
    </source>
</evidence>
<evidence type="ECO:0000256" key="2">
    <source>
        <dbReference type="ARBA" id="ARBA00007532"/>
    </source>
</evidence>
<keyword evidence="4 9" id="KW-0274">FAD</keyword>
<feature type="domain" description="FAD/NAD(P)-binding" evidence="12">
    <location>
        <begin position="241"/>
        <end position="592"/>
    </location>
</feature>
<evidence type="ECO:0000259" key="12">
    <source>
        <dbReference type="Pfam" id="PF07992"/>
    </source>
</evidence>
<gene>
    <name evidence="14" type="ORF">H663_007895</name>
</gene>
<dbReference type="Gene3D" id="3.30.390.30">
    <property type="match status" value="1"/>
</dbReference>
<sequence>MRLRQTVLLLSLALAIGAFVALDLGRFLSFEQLKASQASFAQLHAEQPLTVAAVYFLIYVLATAMSIPGAVVITLAGGAIFGLWQGLLIVSFASTVGAVLAFLASRFLLRDWVEARFGQRLADINAGVDKEGGFYLFTLRLIPVVPFFLINLLMGLTRIKVWTYYWVSQIGMLAGTAVYVNAGTQLAQLDSVKGILSPALLGSFVLLGIFPLLARRIVAAVQKRQVYAPWADQRPKTFDRNLIVIGGGAGGLVSAYIAAAVKAKVTLIEAHKMGGDCLNFGCVPSKALIKSANIAHQMRHASNYGLSDAAPSFSFKAVMQRVHDVIKAIEPHDSIERYTGLGVEVLQGYGRLVNPWTVEVALNDGTTQRLTARSIVIAAGASPFVPPLPGLDEVGYVTSDTLWDAFAQLDEVPQRLVVLGGGPVGCELAQSFARLGSHVTQVEMGARLMVREDAEVSALAQAALQADGVQVLTGHKALRCELRPSTGIASAAKPSMDRHASHAMTNDAVATTHEKYLIVEHNGQEQAIPFDHLLCAVGRVARLQGYGLEDLGIPTHRTVQTNEYLQTIYPNIYAAGDVAGPFQFTHTAAHQAWYAAVNALFGEWKLFKADYSVIPWATFIDPEVARVGLNEQEAQEKNTPYEVTKYGIDDLDRAIADSQAHGFVKVLTVPGKDKILGVTIVGTHAADLLAEYVLAMKHGLGLNKILGTIHTYPTMSEANKYAAGEWKRAHTPQKLLAWVQKYHDFKRGT</sequence>
<dbReference type="SUPFAM" id="SSF51905">
    <property type="entry name" value="FAD/NAD(P)-binding domain"/>
    <property type="match status" value="1"/>
</dbReference>
<dbReference type="InterPro" id="IPR016156">
    <property type="entry name" value="FAD/NAD-linked_Rdtase_dimer_sf"/>
</dbReference>
<dbReference type="InterPro" id="IPR032816">
    <property type="entry name" value="VTT_dom"/>
</dbReference>
<keyword evidence="5" id="KW-0521">NADP</keyword>
<organism evidence="14 15">
    <name type="scientific">Limnohabitans planktonicus II-D5</name>
    <dbReference type="NCBI Taxonomy" id="1293045"/>
    <lineage>
        <taxon>Bacteria</taxon>
        <taxon>Pseudomonadati</taxon>
        <taxon>Pseudomonadota</taxon>
        <taxon>Betaproteobacteria</taxon>
        <taxon>Burkholderiales</taxon>
        <taxon>Comamonadaceae</taxon>
        <taxon>Limnohabitans</taxon>
    </lineage>
</organism>
<keyword evidence="15" id="KW-1185">Reference proteome</keyword>
<dbReference type="InterPro" id="IPR004099">
    <property type="entry name" value="Pyr_nucl-diS_OxRdtase_dimer"/>
</dbReference>
<feature type="transmembrane region" description="Helical" evidence="10">
    <location>
        <begin position="87"/>
        <end position="109"/>
    </location>
</feature>
<proteinExistence type="inferred from homology"/>
<comment type="cofactor">
    <cofactor evidence="1">
        <name>FAD</name>
        <dbReference type="ChEBI" id="CHEBI:57692"/>
    </cofactor>
</comment>
<comment type="similarity">
    <text evidence="2 9">Belongs to the class-I pyridine nucleotide-disulfide oxidoreductase family.</text>
</comment>
<dbReference type="GO" id="GO:0016668">
    <property type="term" value="F:oxidoreductase activity, acting on a sulfur group of donors, NAD(P) as acceptor"/>
    <property type="evidence" value="ECO:0007669"/>
    <property type="project" value="InterPro"/>
</dbReference>
<dbReference type="AlphaFoldDB" id="A0A2T7UEY3"/>
<evidence type="ECO:0000256" key="7">
    <source>
        <dbReference type="ARBA" id="ARBA00023157"/>
    </source>
</evidence>
<dbReference type="Gene3D" id="3.50.50.60">
    <property type="entry name" value="FAD/NAD(P)-binding domain"/>
    <property type="match status" value="2"/>
</dbReference>
<reference evidence="14" key="1">
    <citation type="submission" date="2017-04" db="EMBL/GenBank/DDBJ databases">
        <title>Unexpected and diverse lifestyles within the genus Limnohabitans.</title>
        <authorList>
            <person name="Kasalicky V."/>
            <person name="Mehrshad M."/>
            <person name="Andrei S.-A."/>
            <person name="Salcher M."/>
            <person name="Kratochvilova H."/>
            <person name="Simek K."/>
            <person name="Ghai R."/>
        </authorList>
    </citation>
    <scope>NUCLEOTIDE SEQUENCE [LARGE SCALE GENOMIC DNA]</scope>
    <source>
        <strain evidence="14">II-D5</strain>
    </source>
</reference>
<evidence type="ECO:0000259" key="13">
    <source>
        <dbReference type="Pfam" id="PF09335"/>
    </source>
</evidence>
<dbReference type="SUPFAM" id="SSF55424">
    <property type="entry name" value="FAD/NAD-linked reductases, dimerisation (C-terminal) domain"/>
    <property type="match status" value="1"/>
</dbReference>
<comment type="caution">
    <text evidence="14">The sequence shown here is derived from an EMBL/GenBank/DDBJ whole genome shotgun (WGS) entry which is preliminary data.</text>
</comment>
<feature type="domain" description="VTT" evidence="13">
    <location>
        <begin position="70"/>
        <end position="184"/>
    </location>
</feature>
<name>A0A2T7UEY3_9BURK</name>
<evidence type="ECO:0000256" key="3">
    <source>
        <dbReference type="ARBA" id="ARBA00022630"/>
    </source>
</evidence>
<keyword evidence="3 9" id="KW-0285">Flavoprotein</keyword>
<feature type="domain" description="Pyridine nucleotide-disulphide oxidoreductase dimerisation" evidence="11">
    <location>
        <begin position="614"/>
        <end position="722"/>
    </location>
</feature>
<evidence type="ECO:0000259" key="11">
    <source>
        <dbReference type="Pfam" id="PF02852"/>
    </source>
</evidence>
<keyword evidence="8 9" id="KW-0676">Redox-active center</keyword>
<keyword evidence="10" id="KW-0472">Membrane</keyword>
<dbReference type="InterPro" id="IPR036188">
    <property type="entry name" value="FAD/NAD-bd_sf"/>
</dbReference>
<feature type="transmembrane region" description="Helical" evidence="10">
    <location>
        <begin position="242"/>
        <end position="261"/>
    </location>
</feature>
<evidence type="ECO:0000256" key="6">
    <source>
        <dbReference type="ARBA" id="ARBA00023002"/>
    </source>
</evidence>